<dbReference type="InterPro" id="IPR012349">
    <property type="entry name" value="Split_barrel_FMN-bd"/>
</dbReference>
<organism evidence="2 3">
    <name type="scientific">candidate division MSBL1 archaeon SCGC-AAA382A03</name>
    <dbReference type="NCBI Taxonomy" id="1698278"/>
    <lineage>
        <taxon>Archaea</taxon>
        <taxon>Methanobacteriati</taxon>
        <taxon>Methanobacteriota</taxon>
        <taxon>candidate division MSBL1</taxon>
    </lineage>
</organism>
<evidence type="ECO:0000313" key="2">
    <source>
        <dbReference type="EMBL" id="KXB05608.1"/>
    </source>
</evidence>
<protein>
    <recommendedName>
        <fullName evidence="1">DUF447 domain-containing protein</fullName>
    </recommendedName>
</protein>
<accession>A0A133VGN3</accession>
<dbReference type="EMBL" id="LHYC01000007">
    <property type="protein sequence ID" value="KXB05608.1"/>
    <property type="molecule type" value="Genomic_DNA"/>
</dbReference>
<gene>
    <name evidence="2" type="ORF">AKJ49_00440</name>
</gene>
<dbReference type="InterPro" id="IPR007386">
    <property type="entry name" value="DUF447_N"/>
</dbReference>
<dbReference type="Proteomes" id="UP000070549">
    <property type="component" value="Unassembled WGS sequence"/>
</dbReference>
<proteinExistence type="predicted"/>
<dbReference type="PIRSF" id="PIRSF018747">
    <property type="entry name" value="UCP018747"/>
    <property type="match status" value="1"/>
</dbReference>
<keyword evidence="3" id="KW-1185">Reference proteome</keyword>
<comment type="caution">
    <text evidence="2">The sequence shown here is derived from an EMBL/GenBank/DDBJ whole genome shotgun (WGS) entry which is preliminary data.</text>
</comment>
<sequence length="215" mass="24305">MKLLKKLGLDNNSPSETILTTYDSKENPHMAAIGASMKNKNKIELKLFKNTQTYKNISKQKSGVINIVSDASFLIKQGLPEIFTNKENFHNFTKSENVNAPYLPKASAIIEFEVEEMVEKTVTDAIGSSKISKTTGLVKNIDILNSYPHPFKRAELYLIETAVLATKAIETKKRDKKALSEKFIAEIKFLQEKCEKIAPNSKELENITKIVKYFE</sequence>
<dbReference type="InterPro" id="IPR016733">
    <property type="entry name" value="UCP018747"/>
</dbReference>
<dbReference type="Gene3D" id="2.30.110.10">
    <property type="entry name" value="Electron Transport, Fmn-binding Protein, Chain A"/>
    <property type="match status" value="1"/>
</dbReference>
<name>A0A133VGN3_9EURY</name>
<dbReference type="Pfam" id="PF04289">
    <property type="entry name" value="DUF447_N"/>
    <property type="match status" value="1"/>
</dbReference>
<evidence type="ECO:0000259" key="1">
    <source>
        <dbReference type="Pfam" id="PF04289"/>
    </source>
</evidence>
<feature type="domain" description="DUF447" evidence="1">
    <location>
        <begin position="15"/>
        <end position="120"/>
    </location>
</feature>
<dbReference type="AlphaFoldDB" id="A0A133VGN3"/>
<dbReference type="SUPFAM" id="SSF50475">
    <property type="entry name" value="FMN-binding split barrel"/>
    <property type="match status" value="1"/>
</dbReference>
<reference evidence="2 3" key="1">
    <citation type="journal article" date="2016" name="Sci. Rep.">
        <title>Metabolic traits of an uncultured archaeal lineage -MSBL1- from brine pools of the Red Sea.</title>
        <authorList>
            <person name="Mwirichia R."/>
            <person name="Alam I."/>
            <person name="Rashid M."/>
            <person name="Vinu M."/>
            <person name="Ba-Alawi W."/>
            <person name="Anthony Kamau A."/>
            <person name="Kamanda Ngugi D."/>
            <person name="Goker M."/>
            <person name="Klenk H.P."/>
            <person name="Bajic V."/>
            <person name="Stingl U."/>
        </authorList>
    </citation>
    <scope>NUCLEOTIDE SEQUENCE [LARGE SCALE GENOMIC DNA]</scope>
    <source>
        <strain evidence="2">SCGC-AAA382A03</strain>
    </source>
</reference>
<evidence type="ECO:0000313" key="3">
    <source>
        <dbReference type="Proteomes" id="UP000070549"/>
    </source>
</evidence>